<keyword evidence="1" id="KW-1133">Transmembrane helix</keyword>
<feature type="non-terminal residue" evidence="2">
    <location>
        <position position="1"/>
    </location>
</feature>
<evidence type="ECO:0000313" key="2">
    <source>
        <dbReference type="EMBL" id="GAI64816.1"/>
    </source>
</evidence>
<dbReference type="EMBL" id="BARV01043619">
    <property type="protein sequence ID" value="GAI64816.1"/>
    <property type="molecule type" value="Genomic_DNA"/>
</dbReference>
<keyword evidence="1" id="KW-0472">Membrane</keyword>
<comment type="caution">
    <text evidence="2">The sequence shown here is derived from an EMBL/GenBank/DDBJ whole genome shotgun (WGS) entry which is preliminary data.</text>
</comment>
<dbReference type="AlphaFoldDB" id="X1RCS3"/>
<sequence length="106" mass="12345">GVILSYEESFARVVAMGVIVRNPLTVWHLLIPFVFIFDFLRMKSETEIFVRNFLFTKKLALDAAVDINKGQDRQSKLAEIENETRDRLVSQKLYSWKIHQGQMAEV</sequence>
<reference evidence="2" key="1">
    <citation type="journal article" date="2014" name="Front. Microbiol.">
        <title>High frequency of phylogenetically diverse reductive dehalogenase-homologous genes in deep subseafloor sedimentary metagenomes.</title>
        <authorList>
            <person name="Kawai M."/>
            <person name="Futagami T."/>
            <person name="Toyoda A."/>
            <person name="Takaki Y."/>
            <person name="Nishi S."/>
            <person name="Hori S."/>
            <person name="Arai W."/>
            <person name="Tsubouchi T."/>
            <person name="Morono Y."/>
            <person name="Uchiyama I."/>
            <person name="Ito T."/>
            <person name="Fujiyama A."/>
            <person name="Inagaki F."/>
            <person name="Takami H."/>
        </authorList>
    </citation>
    <scope>NUCLEOTIDE SEQUENCE</scope>
    <source>
        <strain evidence="2">Expedition CK06-06</strain>
    </source>
</reference>
<proteinExistence type="predicted"/>
<name>X1RCS3_9ZZZZ</name>
<feature type="non-terminal residue" evidence="2">
    <location>
        <position position="106"/>
    </location>
</feature>
<gene>
    <name evidence="2" type="ORF">S06H3_65020</name>
</gene>
<keyword evidence="1" id="KW-0812">Transmembrane</keyword>
<dbReference type="NCBIfam" id="NF038143">
    <property type="entry name" value="HYxxLL"/>
    <property type="match status" value="1"/>
</dbReference>
<evidence type="ECO:0000256" key="1">
    <source>
        <dbReference type="SAM" id="Phobius"/>
    </source>
</evidence>
<organism evidence="2">
    <name type="scientific">marine sediment metagenome</name>
    <dbReference type="NCBI Taxonomy" id="412755"/>
    <lineage>
        <taxon>unclassified sequences</taxon>
        <taxon>metagenomes</taxon>
        <taxon>ecological metagenomes</taxon>
    </lineage>
</organism>
<feature type="transmembrane region" description="Helical" evidence="1">
    <location>
        <begin position="24"/>
        <end position="41"/>
    </location>
</feature>
<accession>X1RCS3</accession>
<protein>
    <submittedName>
        <fullName evidence="2">Uncharacterized protein</fullName>
    </submittedName>
</protein>